<dbReference type="EMBL" id="BPQB01000048">
    <property type="protein sequence ID" value="GJE95350.1"/>
    <property type="molecule type" value="Genomic_DNA"/>
</dbReference>
<reference evidence="1 2" key="1">
    <citation type="submission" date="2021-08" db="EMBL/GenBank/DDBJ databases">
        <title>Draft Genome Sequence of Phanerochaete sordida strain YK-624.</title>
        <authorList>
            <person name="Mori T."/>
            <person name="Dohra H."/>
            <person name="Suzuki T."/>
            <person name="Kawagishi H."/>
            <person name="Hirai H."/>
        </authorList>
    </citation>
    <scope>NUCLEOTIDE SEQUENCE [LARGE SCALE GENOMIC DNA]</scope>
    <source>
        <strain evidence="1 2">YK-624</strain>
    </source>
</reference>
<dbReference type="SUPFAM" id="SSF52047">
    <property type="entry name" value="RNI-like"/>
    <property type="match status" value="1"/>
</dbReference>
<dbReference type="Gene3D" id="3.80.10.10">
    <property type="entry name" value="Ribonuclease Inhibitor"/>
    <property type="match status" value="1"/>
</dbReference>
<keyword evidence="2" id="KW-1185">Reference proteome</keyword>
<evidence type="ECO:0008006" key="3">
    <source>
        <dbReference type="Google" id="ProtNLM"/>
    </source>
</evidence>
<sequence length="370" mass="41109">MPVLPGEITDMIIDGLQDSPVSLKHCSLVCKSWFPRASLHLFRSFRVSIHIRHGAQVHRRSTLPTFCKLLASSVRVIANVRQLNLNLSDWAVEDVASIIPHLTRLRRLNVMDTDIGAPETTLPCTGRHLEHLQFDDTQLTLVSYFLGLFESVGTLELSNFTGGEGPLPSRAFHVEHLDISHLLAGTLSELTQLLEVLTLKSVKIGLESTGTPVLSEDVDKFVRAVGAHIIHLEIDMGYSIQSAVADLPAMQACKRLESFTIATPTAIRFKLAGWHGAVFFLRHLPPQTCAVRLITNFSFETEQAASDTFRALDWRAVGDTLAERCPDLESLQLPVIKDDFGPVTLRVDSEVQQAIRAELPVRLRNITVFE</sequence>
<evidence type="ECO:0000313" key="1">
    <source>
        <dbReference type="EMBL" id="GJE95350.1"/>
    </source>
</evidence>
<evidence type="ECO:0000313" key="2">
    <source>
        <dbReference type="Proteomes" id="UP000703269"/>
    </source>
</evidence>
<name>A0A9P3LHI1_9APHY</name>
<dbReference type="OrthoDB" id="2921803at2759"/>
<dbReference type="AlphaFoldDB" id="A0A9P3LHI1"/>
<organism evidence="1 2">
    <name type="scientific">Phanerochaete sordida</name>
    <dbReference type="NCBI Taxonomy" id="48140"/>
    <lineage>
        <taxon>Eukaryota</taxon>
        <taxon>Fungi</taxon>
        <taxon>Dikarya</taxon>
        <taxon>Basidiomycota</taxon>
        <taxon>Agaricomycotina</taxon>
        <taxon>Agaricomycetes</taxon>
        <taxon>Polyporales</taxon>
        <taxon>Phanerochaetaceae</taxon>
        <taxon>Phanerochaete</taxon>
    </lineage>
</organism>
<gene>
    <name evidence="1" type="ORF">PsYK624_115340</name>
</gene>
<protein>
    <recommendedName>
        <fullName evidence="3">F-box domain-containing protein</fullName>
    </recommendedName>
</protein>
<dbReference type="Proteomes" id="UP000703269">
    <property type="component" value="Unassembled WGS sequence"/>
</dbReference>
<accession>A0A9P3LHI1</accession>
<comment type="caution">
    <text evidence="1">The sequence shown here is derived from an EMBL/GenBank/DDBJ whole genome shotgun (WGS) entry which is preliminary data.</text>
</comment>
<dbReference type="InterPro" id="IPR032675">
    <property type="entry name" value="LRR_dom_sf"/>
</dbReference>
<proteinExistence type="predicted"/>